<sequence>MPLTLQHLLVQNIGILSNHDPMLGGLNINYEVHLGPQIHQWVLDDATQNAGVARESRHTPFTQRDWHRAPNAEWPV</sequence>
<dbReference type="OrthoDB" id="10508409at2759"/>
<name>A0A9D3ZU77_9ROSI</name>
<keyword evidence="3" id="KW-1185">Reference proteome</keyword>
<proteinExistence type="predicted"/>
<evidence type="ECO:0000313" key="3">
    <source>
        <dbReference type="Proteomes" id="UP000828251"/>
    </source>
</evidence>
<reference evidence="2 3" key="1">
    <citation type="journal article" date="2021" name="Plant Biotechnol. J.">
        <title>Multi-omics assisted identification of the key and species-specific regulatory components of drought-tolerant mechanisms in Gossypium stocksii.</title>
        <authorList>
            <person name="Yu D."/>
            <person name="Ke L."/>
            <person name="Zhang D."/>
            <person name="Wu Y."/>
            <person name="Sun Y."/>
            <person name="Mei J."/>
            <person name="Sun J."/>
            <person name="Sun Y."/>
        </authorList>
    </citation>
    <scope>NUCLEOTIDE SEQUENCE [LARGE SCALE GENOMIC DNA]</scope>
    <source>
        <strain evidence="3">cv. E1</strain>
        <tissue evidence="2">Leaf</tissue>
    </source>
</reference>
<accession>A0A9D3ZU77</accession>
<protein>
    <submittedName>
        <fullName evidence="2">Uncharacterized protein</fullName>
    </submittedName>
</protein>
<feature type="region of interest" description="Disordered" evidence="1">
    <location>
        <begin position="53"/>
        <end position="76"/>
    </location>
</feature>
<dbReference type="Proteomes" id="UP000828251">
    <property type="component" value="Unassembled WGS sequence"/>
</dbReference>
<organism evidence="2 3">
    <name type="scientific">Gossypium stocksii</name>
    <dbReference type="NCBI Taxonomy" id="47602"/>
    <lineage>
        <taxon>Eukaryota</taxon>
        <taxon>Viridiplantae</taxon>
        <taxon>Streptophyta</taxon>
        <taxon>Embryophyta</taxon>
        <taxon>Tracheophyta</taxon>
        <taxon>Spermatophyta</taxon>
        <taxon>Magnoliopsida</taxon>
        <taxon>eudicotyledons</taxon>
        <taxon>Gunneridae</taxon>
        <taxon>Pentapetalae</taxon>
        <taxon>rosids</taxon>
        <taxon>malvids</taxon>
        <taxon>Malvales</taxon>
        <taxon>Malvaceae</taxon>
        <taxon>Malvoideae</taxon>
        <taxon>Gossypium</taxon>
    </lineage>
</organism>
<evidence type="ECO:0000256" key="1">
    <source>
        <dbReference type="SAM" id="MobiDB-lite"/>
    </source>
</evidence>
<dbReference type="AlphaFoldDB" id="A0A9D3ZU77"/>
<gene>
    <name evidence="2" type="ORF">J1N35_030514</name>
</gene>
<evidence type="ECO:0000313" key="2">
    <source>
        <dbReference type="EMBL" id="KAH1065527.1"/>
    </source>
</evidence>
<feature type="compositionally biased region" description="Basic and acidic residues" evidence="1">
    <location>
        <begin position="54"/>
        <end position="70"/>
    </location>
</feature>
<dbReference type="EMBL" id="JAIQCV010000009">
    <property type="protein sequence ID" value="KAH1065527.1"/>
    <property type="molecule type" value="Genomic_DNA"/>
</dbReference>
<comment type="caution">
    <text evidence="2">The sequence shown here is derived from an EMBL/GenBank/DDBJ whole genome shotgun (WGS) entry which is preliminary data.</text>
</comment>